<feature type="binding site" evidence="16">
    <location>
        <begin position="92"/>
        <end position="95"/>
    </location>
    <ligand>
        <name>substrate</name>
    </ligand>
</feature>
<comment type="cofactor">
    <cofactor evidence="16">
        <name>NH4(+)</name>
        <dbReference type="ChEBI" id="CHEBI:28938"/>
    </cofactor>
    <cofactor evidence="16">
        <name>K(+)</name>
        <dbReference type="ChEBI" id="CHEBI:29103"/>
    </cofactor>
    <text evidence="16">A monovalent cation. Ammonium or potassium.</text>
</comment>
<keyword evidence="8 16" id="KW-0808">Transferase</keyword>
<comment type="subunit">
    <text evidence="5 16">Homodimer.</text>
</comment>
<keyword evidence="10 16" id="KW-0418">Kinase</keyword>
<comment type="catalytic activity">
    <reaction evidence="1 16">
        <text>(R)-pantothenate + ATP = (R)-4'-phosphopantothenate + ADP + H(+)</text>
        <dbReference type="Rhea" id="RHEA:16373"/>
        <dbReference type="ChEBI" id="CHEBI:10986"/>
        <dbReference type="ChEBI" id="CHEBI:15378"/>
        <dbReference type="ChEBI" id="CHEBI:29032"/>
        <dbReference type="ChEBI" id="CHEBI:30616"/>
        <dbReference type="ChEBI" id="CHEBI:456216"/>
        <dbReference type="EC" id="2.7.1.33"/>
    </reaction>
</comment>
<feature type="active site" description="Proton acceptor" evidence="16">
    <location>
        <position position="94"/>
    </location>
</feature>
<keyword evidence="7 16" id="KW-0963">Cytoplasm</keyword>
<organism evidence="17 18">
    <name type="scientific">Gilvimarinus japonicus</name>
    <dbReference type="NCBI Taxonomy" id="1796469"/>
    <lineage>
        <taxon>Bacteria</taxon>
        <taxon>Pseudomonadati</taxon>
        <taxon>Pseudomonadota</taxon>
        <taxon>Gammaproteobacteria</taxon>
        <taxon>Cellvibrionales</taxon>
        <taxon>Cellvibrionaceae</taxon>
        <taxon>Gilvimarinus</taxon>
    </lineage>
</organism>
<evidence type="ECO:0000256" key="8">
    <source>
        <dbReference type="ARBA" id="ARBA00022679"/>
    </source>
</evidence>
<dbReference type="NCBIfam" id="TIGR00671">
    <property type="entry name" value="baf"/>
    <property type="match status" value="1"/>
</dbReference>
<evidence type="ECO:0000256" key="13">
    <source>
        <dbReference type="ARBA" id="ARBA00022993"/>
    </source>
</evidence>
<name>A0ABV7HJ55_9GAMM</name>
<proteinExistence type="inferred from homology"/>
<dbReference type="GO" id="GO:0004594">
    <property type="term" value="F:pantothenate kinase activity"/>
    <property type="evidence" value="ECO:0007669"/>
    <property type="project" value="UniProtKB-EC"/>
</dbReference>
<comment type="cofactor">
    <cofactor evidence="2">
        <name>K(+)</name>
        <dbReference type="ChEBI" id="CHEBI:29103"/>
    </cofactor>
</comment>
<gene>
    <name evidence="16" type="primary">coaX</name>
    <name evidence="17" type="ORF">ACFOEB_01725</name>
</gene>
<evidence type="ECO:0000313" key="17">
    <source>
        <dbReference type="EMBL" id="MFC3153903.1"/>
    </source>
</evidence>
<dbReference type="Pfam" id="PF03309">
    <property type="entry name" value="Pan_kinase"/>
    <property type="match status" value="1"/>
</dbReference>
<evidence type="ECO:0000256" key="7">
    <source>
        <dbReference type="ARBA" id="ARBA00022490"/>
    </source>
</evidence>
<comment type="pathway">
    <text evidence="4 16">Cofactor biosynthesis; coenzyme A biosynthesis; CoA from (R)-pantothenate: step 1/5.</text>
</comment>
<dbReference type="RefSeq" id="WP_339618170.1">
    <property type="nucleotide sequence ID" value="NZ_AP031500.1"/>
</dbReference>
<evidence type="ECO:0000256" key="11">
    <source>
        <dbReference type="ARBA" id="ARBA00022840"/>
    </source>
</evidence>
<dbReference type="Gene3D" id="3.30.420.40">
    <property type="match status" value="2"/>
</dbReference>
<evidence type="ECO:0000256" key="3">
    <source>
        <dbReference type="ARBA" id="ARBA00004496"/>
    </source>
</evidence>
<feature type="binding site" evidence="16">
    <location>
        <position position="114"/>
    </location>
    <ligand>
        <name>K(+)</name>
        <dbReference type="ChEBI" id="CHEBI:29103"/>
    </ligand>
</feature>
<evidence type="ECO:0000256" key="14">
    <source>
        <dbReference type="ARBA" id="ARBA00038036"/>
    </source>
</evidence>
<dbReference type="Proteomes" id="UP001595548">
    <property type="component" value="Unassembled WGS sequence"/>
</dbReference>
<feature type="binding site" evidence="16">
    <location>
        <position position="169"/>
    </location>
    <ligand>
        <name>substrate</name>
    </ligand>
</feature>
<reference evidence="18" key="1">
    <citation type="journal article" date="2019" name="Int. J. Syst. Evol. Microbiol.">
        <title>The Global Catalogue of Microorganisms (GCM) 10K type strain sequencing project: providing services to taxonomists for standard genome sequencing and annotation.</title>
        <authorList>
            <consortium name="The Broad Institute Genomics Platform"/>
            <consortium name="The Broad Institute Genome Sequencing Center for Infectious Disease"/>
            <person name="Wu L."/>
            <person name="Ma J."/>
        </authorList>
    </citation>
    <scope>NUCLEOTIDE SEQUENCE [LARGE SCALE GENOMIC DNA]</scope>
    <source>
        <strain evidence="18">KCTC 52141</strain>
    </source>
</reference>
<dbReference type="PANTHER" id="PTHR34265">
    <property type="entry name" value="TYPE III PANTOTHENATE KINASE"/>
    <property type="match status" value="1"/>
</dbReference>
<evidence type="ECO:0000256" key="10">
    <source>
        <dbReference type="ARBA" id="ARBA00022777"/>
    </source>
</evidence>
<evidence type="ECO:0000256" key="2">
    <source>
        <dbReference type="ARBA" id="ARBA00001958"/>
    </source>
</evidence>
<keyword evidence="9 16" id="KW-0547">Nucleotide-binding</keyword>
<feature type="binding site" evidence="16">
    <location>
        <position position="117"/>
    </location>
    <ligand>
        <name>ATP</name>
        <dbReference type="ChEBI" id="CHEBI:30616"/>
    </ligand>
</feature>
<dbReference type="EMBL" id="JBHRTL010000002">
    <property type="protein sequence ID" value="MFC3153903.1"/>
    <property type="molecule type" value="Genomic_DNA"/>
</dbReference>
<dbReference type="SUPFAM" id="SSF53067">
    <property type="entry name" value="Actin-like ATPase domain"/>
    <property type="match status" value="2"/>
</dbReference>
<dbReference type="EC" id="2.7.1.33" evidence="6 16"/>
<sequence>MILQVDIGNSRIKWRLRRQGRTLESGVGNHGDYQWLQGLALQQVWVSSVVALESESLQAALAAYGLPRARFASAQASAGGVVNGYQVPATLGVDRWLALLGARQLSVGPAVVVDAGTALTVDLLGADGRHRGGYIAPGLTLMQQSLALKSQALAVNFERRGRVAPGDSSATAIEAALVAMGRGLIETGRLSLSEYCPADPVLLLFTGGDGDFWQRVLAEGSSEPELLFIGLERYFTQGQG</sequence>
<dbReference type="PANTHER" id="PTHR34265:SF1">
    <property type="entry name" value="TYPE III PANTOTHENATE KINASE"/>
    <property type="match status" value="1"/>
</dbReference>
<keyword evidence="12 16" id="KW-0630">Potassium</keyword>
<dbReference type="InterPro" id="IPR043129">
    <property type="entry name" value="ATPase_NBD"/>
</dbReference>
<dbReference type="InterPro" id="IPR004619">
    <property type="entry name" value="Type_III_PanK"/>
</dbReference>
<comment type="similarity">
    <text evidence="14 16">Belongs to the type III pantothenate kinase family.</text>
</comment>
<protein>
    <recommendedName>
        <fullName evidence="15 16">Type III pantothenate kinase</fullName>
        <ecNumber evidence="6 16">2.7.1.33</ecNumber>
    </recommendedName>
    <alternativeName>
        <fullName evidence="16">PanK-III</fullName>
    </alternativeName>
    <alternativeName>
        <fullName evidence="16">Pantothenic acid kinase</fullName>
    </alternativeName>
</protein>
<keyword evidence="16" id="KW-0479">Metal-binding</keyword>
<keyword evidence="13 16" id="KW-0173">Coenzyme A biosynthesis</keyword>
<evidence type="ECO:0000256" key="9">
    <source>
        <dbReference type="ARBA" id="ARBA00022741"/>
    </source>
</evidence>
<evidence type="ECO:0000256" key="16">
    <source>
        <dbReference type="HAMAP-Rule" id="MF_01274"/>
    </source>
</evidence>
<comment type="subcellular location">
    <subcellularLocation>
        <location evidence="3 16">Cytoplasm</location>
    </subcellularLocation>
</comment>
<feature type="binding site" evidence="16">
    <location>
        <position position="85"/>
    </location>
    <ligand>
        <name>substrate</name>
    </ligand>
</feature>
<comment type="function">
    <text evidence="16">Catalyzes the phosphorylation of pantothenate (Pan), the first step in CoA biosynthesis.</text>
</comment>
<evidence type="ECO:0000256" key="15">
    <source>
        <dbReference type="ARBA" id="ARBA00040883"/>
    </source>
</evidence>
<evidence type="ECO:0000256" key="6">
    <source>
        <dbReference type="ARBA" id="ARBA00012102"/>
    </source>
</evidence>
<dbReference type="HAMAP" id="MF_01274">
    <property type="entry name" value="Pantothen_kinase_3"/>
    <property type="match status" value="1"/>
</dbReference>
<evidence type="ECO:0000256" key="5">
    <source>
        <dbReference type="ARBA" id="ARBA00011738"/>
    </source>
</evidence>
<evidence type="ECO:0000256" key="12">
    <source>
        <dbReference type="ARBA" id="ARBA00022958"/>
    </source>
</evidence>
<comment type="caution">
    <text evidence="17">The sequence shown here is derived from an EMBL/GenBank/DDBJ whole genome shotgun (WGS) entry which is preliminary data.</text>
</comment>
<evidence type="ECO:0000256" key="4">
    <source>
        <dbReference type="ARBA" id="ARBA00005225"/>
    </source>
</evidence>
<accession>A0ABV7HJ55</accession>
<keyword evidence="18" id="KW-1185">Reference proteome</keyword>
<feature type="binding site" evidence="16">
    <location>
        <begin position="6"/>
        <end position="13"/>
    </location>
    <ligand>
        <name>ATP</name>
        <dbReference type="ChEBI" id="CHEBI:30616"/>
    </ligand>
</feature>
<evidence type="ECO:0000313" key="18">
    <source>
        <dbReference type="Proteomes" id="UP001595548"/>
    </source>
</evidence>
<dbReference type="CDD" id="cd24015">
    <property type="entry name" value="ASKHA_NBD_PanK-III"/>
    <property type="match status" value="1"/>
</dbReference>
<keyword evidence="11 16" id="KW-0067">ATP-binding</keyword>
<evidence type="ECO:0000256" key="1">
    <source>
        <dbReference type="ARBA" id="ARBA00001206"/>
    </source>
</evidence>